<evidence type="ECO:0000259" key="13">
    <source>
        <dbReference type="Pfam" id="PF00593"/>
    </source>
</evidence>
<dbReference type="Pfam" id="PF00593">
    <property type="entry name" value="TonB_dep_Rec_b-barrel"/>
    <property type="match status" value="1"/>
</dbReference>
<evidence type="ECO:0000256" key="6">
    <source>
        <dbReference type="ARBA" id="ARBA00023077"/>
    </source>
</evidence>
<evidence type="ECO:0000256" key="12">
    <source>
        <dbReference type="SAM" id="SignalP"/>
    </source>
</evidence>
<feature type="signal peptide" evidence="12">
    <location>
        <begin position="1"/>
        <end position="23"/>
    </location>
</feature>
<keyword evidence="5 10" id="KW-0812">Transmembrane</keyword>
<feature type="chain" id="PRO_5032503177" evidence="12">
    <location>
        <begin position="24"/>
        <end position="894"/>
    </location>
</feature>
<dbReference type="InterPro" id="IPR000531">
    <property type="entry name" value="Beta-barrel_TonB"/>
</dbReference>
<dbReference type="InterPro" id="IPR039426">
    <property type="entry name" value="TonB-dep_rcpt-like"/>
</dbReference>
<dbReference type="AlphaFoldDB" id="A0A840MNZ0"/>
<evidence type="ECO:0000256" key="8">
    <source>
        <dbReference type="ARBA" id="ARBA00023170"/>
    </source>
</evidence>
<evidence type="ECO:0000256" key="7">
    <source>
        <dbReference type="ARBA" id="ARBA00023136"/>
    </source>
</evidence>
<dbReference type="Gene3D" id="2.40.170.20">
    <property type="entry name" value="TonB-dependent receptor, beta-barrel domain"/>
    <property type="match status" value="1"/>
</dbReference>
<proteinExistence type="inferred from homology"/>
<evidence type="ECO:0000259" key="14">
    <source>
        <dbReference type="Pfam" id="PF07715"/>
    </source>
</evidence>
<protein>
    <submittedName>
        <fullName evidence="15">Outer membrane receptor protein involved in Fe transport</fullName>
    </submittedName>
</protein>
<dbReference type="SUPFAM" id="SSF56935">
    <property type="entry name" value="Porins"/>
    <property type="match status" value="1"/>
</dbReference>
<dbReference type="EMBL" id="JACHHY010000011">
    <property type="protein sequence ID" value="MBB5018717.1"/>
    <property type="molecule type" value="Genomic_DNA"/>
</dbReference>
<sequence>MKTEQVWKLGILSLTLTTPPLLAADETPKPVERISVTGSRIPRATQEGPTSVTVITGKDLEDQGYKNVFDALNQQTQNTGFTQGADFGNTFTPAANTISLRGLGPNHTLVLINGRRVAEYPIAYEGNVNFVNLANIPSALIDRVEILNGSGAAIYGSDAIAGVVNIILKKRASGVDVNLKVGGTQRGGGSNGRVQVTGGANVGALRALFGMELSKTNAIWSKDRPFMAANNMNGEKLTPIWSRQNLANKRFIGPSDGCGALAGLFNNTVEAVSSRTGTTCGTGLARPTYWTTQTRNQSQNFYAGLNYDLSDDTTLFADAYFGLNNTQNNTRGPSWSSAADKGGYFLNQLTNRYEVWKRSFAPEEIGGVQRYNREWDDQAANLAFGVKGRLGKSSWQYEAAYNASAYTSYASSPSIKNRIDEFFLGPQLGTDVDGIAIYAPDASRFEQPLTPQAFASLYAHTVSKNNAWTQNLSFSAYGEIIELPAGPLSAASVVEWGNQGYSNRPDKRINEQQFYNRSTVVDVGGTRSRYALASELSIPIIKSLKTTLAGRYDHYDFADHADNKFTYSAGLEFRPLDTLLFRSNYATSFRAPDMNYIYQSETKGYYSSSTDYYRCRLAGQPLATCDYAQTSPGANYTQSGNKNLKSENGKSFGFGLVWSPVSSFDITADYWQIRIDDLVTSLDGDRILRDEADCRTGVLPIDSALCTDAINRVRRNPSTAIQGPDEIIAVLINPINAASEKTSGYDLSATVRWKLDQLGRWSWKTQYSKVLSHKYKQFANDEEQDRLKSLDNSDWPDKLITNLSWSLKDWSATLQFTRYGRIPNGDQTTRLTPTTLTNLSTRYQFSKQGSLSLIVNNLFNQIKIDNTGGWPYYPVGSYSSHGRTAWLELGYHFN</sequence>
<keyword evidence="12" id="KW-0732">Signal</keyword>
<evidence type="ECO:0000256" key="4">
    <source>
        <dbReference type="ARBA" id="ARBA00022452"/>
    </source>
</evidence>
<dbReference type="InterPro" id="IPR037066">
    <property type="entry name" value="Plug_dom_sf"/>
</dbReference>
<dbReference type="RefSeq" id="WP_184038443.1">
    <property type="nucleotide sequence ID" value="NZ_JACHHY010000011.1"/>
</dbReference>
<keyword evidence="6 11" id="KW-0798">TonB box</keyword>
<dbReference type="Proteomes" id="UP000575898">
    <property type="component" value="Unassembled WGS sequence"/>
</dbReference>
<keyword evidence="16" id="KW-1185">Reference proteome</keyword>
<dbReference type="PANTHER" id="PTHR47234">
    <property type="match status" value="1"/>
</dbReference>
<dbReference type="Pfam" id="PF07715">
    <property type="entry name" value="Plug"/>
    <property type="match status" value="1"/>
</dbReference>
<evidence type="ECO:0000256" key="9">
    <source>
        <dbReference type="ARBA" id="ARBA00023237"/>
    </source>
</evidence>
<comment type="subcellular location">
    <subcellularLocation>
        <location evidence="1 10">Cell outer membrane</location>
        <topology evidence="1 10">Multi-pass membrane protein</topology>
    </subcellularLocation>
</comment>
<keyword evidence="7 10" id="KW-0472">Membrane</keyword>
<accession>A0A840MNZ0</accession>
<evidence type="ECO:0000256" key="2">
    <source>
        <dbReference type="ARBA" id="ARBA00009810"/>
    </source>
</evidence>
<organism evidence="15 16">
    <name type="scientific">Chitinivorax tropicus</name>
    <dbReference type="NCBI Taxonomy" id="714531"/>
    <lineage>
        <taxon>Bacteria</taxon>
        <taxon>Pseudomonadati</taxon>
        <taxon>Pseudomonadota</taxon>
        <taxon>Betaproteobacteria</taxon>
        <taxon>Chitinivorax</taxon>
    </lineage>
</organism>
<dbReference type="GO" id="GO:0009279">
    <property type="term" value="C:cell outer membrane"/>
    <property type="evidence" value="ECO:0007669"/>
    <property type="project" value="UniProtKB-SubCell"/>
</dbReference>
<dbReference type="PROSITE" id="PS52016">
    <property type="entry name" value="TONB_DEPENDENT_REC_3"/>
    <property type="match status" value="1"/>
</dbReference>
<evidence type="ECO:0000256" key="3">
    <source>
        <dbReference type="ARBA" id="ARBA00022448"/>
    </source>
</evidence>
<evidence type="ECO:0000256" key="11">
    <source>
        <dbReference type="RuleBase" id="RU003357"/>
    </source>
</evidence>
<comment type="caution">
    <text evidence="15">The sequence shown here is derived from an EMBL/GenBank/DDBJ whole genome shotgun (WGS) entry which is preliminary data.</text>
</comment>
<keyword evidence="9 10" id="KW-0998">Cell outer membrane</keyword>
<evidence type="ECO:0000256" key="1">
    <source>
        <dbReference type="ARBA" id="ARBA00004571"/>
    </source>
</evidence>
<keyword evidence="8 15" id="KW-0675">Receptor</keyword>
<evidence type="ECO:0000313" key="15">
    <source>
        <dbReference type="EMBL" id="MBB5018717.1"/>
    </source>
</evidence>
<gene>
    <name evidence="15" type="ORF">HNQ59_002010</name>
</gene>
<name>A0A840MNZ0_9PROT</name>
<dbReference type="Gene3D" id="2.170.130.10">
    <property type="entry name" value="TonB-dependent receptor, plug domain"/>
    <property type="match status" value="1"/>
</dbReference>
<evidence type="ECO:0000313" key="16">
    <source>
        <dbReference type="Proteomes" id="UP000575898"/>
    </source>
</evidence>
<dbReference type="InterPro" id="IPR036942">
    <property type="entry name" value="Beta-barrel_TonB_sf"/>
</dbReference>
<reference evidence="15 16" key="1">
    <citation type="submission" date="2020-08" db="EMBL/GenBank/DDBJ databases">
        <title>Genomic Encyclopedia of Type Strains, Phase IV (KMG-IV): sequencing the most valuable type-strain genomes for metagenomic binning, comparative biology and taxonomic classification.</title>
        <authorList>
            <person name="Goeker M."/>
        </authorList>
    </citation>
    <scope>NUCLEOTIDE SEQUENCE [LARGE SCALE GENOMIC DNA]</scope>
    <source>
        <strain evidence="15 16">DSM 27165</strain>
    </source>
</reference>
<evidence type="ECO:0000256" key="10">
    <source>
        <dbReference type="PROSITE-ProRule" id="PRU01360"/>
    </source>
</evidence>
<keyword evidence="3 10" id="KW-0813">Transport</keyword>
<comment type="similarity">
    <text evidence="2 10 11">Belongs to the TonB-dependent receptor family.</text>
</comment>
<feature type="domain" description="TonB-dependent receptor plug" evidence="14">
    <location>
        <begin position="46"/>
        <end position="163"/>
    </location>
</feature>
<feature type="domain" description="TonB-dependent receptor-like beta-barrel" evidence="13">
    <location>
        <begin position="458"/>
        <end position="858"/>
    </location>
</feature>
<dbReference type="PANTHER" id="PTHR47234:SF1">
    <property type="entry name" value="TONB-DEPENDENT RECEPTOR"/>
    <property type="match status" value="1"/>
</dbReference>
<dbReference type="InterPro" id="IPR012910">
    <property type="entry name" value="Plug_dom"/>
</dbReference>
<keyword evidence="4 10" id="KW-1134">Transmembrane beta strand</keyword>
<evidence type="ECO:0000256" key="5">
    <source>
        <dbReference type="ARBA" id="ARBA00022692"/>
    </source>
</evidence>